<organism evidence="1 2">
    <name type="scientific">candidate division WOR-1 bacterium RIFOXYC2_FULL_41_25</name>
    <dbReference type="NCBI Taxonomy" id="1802586"/>
    <lineage>
        <taxon>Bacteria</taxon>
        <taxon>Bacillati</taxon>
        <taxon>Saganbacteria</taxon>
    </lineage>
</organism>
<accession>A0A1F4TJ58</accession>
<dbReference type="AlphaFoldDB" id="A0A1F4TJ58"/>
<dbReference type="EMBL" id="MEUI01000046">
    <property type="protein sequence ID" value="OGC32755.1"/>
    <property type="molecule type" value="Genomic_DNA"/>
</dbReference>
<dbReference type="Proteomes" id="UP000177309">
    <property type="component" value="Unassembled WGS sequence"/>
</dbReference>
<dbReference type="CDD" id="cd02440">
    <property type="entry name" value="AdoMet_MTases"/>
    <property type="match status" value="1"/>
</dbReference>
<comment type="caution">
    <text evidence="1">The sequence shown here is derived from an EMBL/GenBank/DDBJ whole genome shotgun (WGS) entry which is preliminary data.</text>
</comment>
<reference evidence="1 2" key="1">
    <citation type="journal article" date="2016" name="Nat. Commun.">
        <title>Thousands of microbial genomes shed light on interconnected biogeochemical processes in an aquifer system.</title>
        <authorList>
            <person name="Anantharaman K."/>
            <person name="Brown C.T."/>
            <person name="Hug L.A."/>
            <person name="Sharon I."/>
            <person name="Castelle C.J."/>
            <person name="Probst A.J."/>
            <person name="Thomas B.C."/>
            <person name="Singh A."/>
            <person name="Wilkins M.J."/>
            <person name="Karaoz U."/>
            <person name="Brodie E.L."/>
            <person name="Williams K.H."/>
            <person name="Hubbard S.S."/>
            <person name="Banfield J.F."/>
        </authorList>
    </citation>
    <scope>NUCLEOTIDE SEQUENCE [LARGE SCALE GENOMIC DNA]</scope>
</reference>
<evidence type="ECO:0008006" key="3">
    <source>
        <dbReference type="Google" id="ProtNLM"/>
    </source>
</evidence>
<dbReference type="SUPFAM" id="SSF53335">
    <property type="entry name" value="S-adenosyl-L-methionine-dependent methyltransferases"/>
    <property type="match status" value="1"/>
</dbReference>
<sequence>MALENLARSSGRLSAIQEVFARARRQPAQRKTMATAASEYVYHTGSKPDRVVTCLGYQVMQFHDGKIIAYLGPIPMGVLSGEINFEKGDRSLSFHPIANPTDNATLVRETKMLAPAEVSVQLHYPPSDLPYMDFRGFGGTNPRGDELYHRINAAILDTVREVGIHESSVVCEVGCANASLGASIIRATQARVYSTDIEESNIRNAREVKRQVLSSQLQKRHYVFLMDVRALASLPPADLSIASGLFNMQVINSEDHVLQGVRRLIEATKLNGIIILTGHTALWINEPEMEKMGCKVITRSLPDQLYGEMTCIGQFYVLQKIDNNPSWPTSLRLFREQSLVSQANQLDNFSQIGGHLVGAEKSKS</sequence>
<evidence type="ECO:0000313" key="1">
    <source>
        <dbReference type="EMBL" id="OGC32755.1"/>
    </source>
</evidence>
<proteinExistence type="predicted"/>
<dbReference type="Gene3D" id="3.40.50.150">
    <property type="entry name" value="Vaccinia Virus protein VP39"/>
    <property type="match status" value="1"/>
</dbReference>
<protein>
    <recommendedName>
        <fullName evidence="3">Methyltransferase domain-containing protein</fullName>
    </recommendedName>
</protein>
<evidence type="ECO:0000313" key="2">
    <source>
        <dbReference type="Proteomes" id="UP000177309"/>
    </source>
</evidence>
<name>A0A1F4TJ58_UNCSA</name>
<gene>
    <name evidence="1" type="ORF">A2462_03880</name>
</gene>
<dbReference type="InterPro" id="IPR029063">
    <property type="entry name" value="SAM-dependent_MTases_sf"/>
</dbReference>